<comment type="subcellular location">
    <subcellularLocation>
        <location evidence="3">Cytoplasm</location>
    </subcellularLocation>
    <subcellularLocation>
        <location evidence="2">Endoplasmic reticulum</location>
    </subcellularLocation>
    <subcellularLocation>
        <location evidence="1">Golgi apparatus</location>
        <location evidence="1">cis-Golgi network</location>
    </subcellularLocation>
</comment>
<proteinExistence type="inferred from homology"/>
<dbReference type="GO" id="GO:0005783">
    <property type="term" value="C:endoplasmic reticulum"/>
    <property type="evidence" value="ECO:0007669"/>
    <property type="project" value="UniProtKB-SubCell"/>
</dbReference>
<dbReference type="Proteomes" id="UP000001075">
    <property type="component" value="Unassembled WGS sequence"/>
</dbReference>
<evidence type="ECO:0000259" key="11">
    <source>
        <dbReference type="Pfam" id="PF13890"/>
    </source>
</evidence>
<evidence type="ECO:0000256" key="2">
    <source>
        <dbReference type="ARBA" id="ARBA00004240"/>
    </source>
</evidence>
<evidence type="ECO:0000256" key="7">
    <source>
        <dbReference type="ARBA" id="ARBA00022490"/>
    </source>
</evidence>
<evidence type="ECO:0000256" key="4">
    <source>
        <dbReference type="ARBA" id="ARBA00008856"/>
    </source>
</evidence>
<dbReference type="eggNOG" id="KOG2390">
    <property type="taxonomic scope" value="Eukaryota"/>
</dbReference>
<evidence type="ECO:0000256" key="3">
    <source>
        <dbReference type="ARBA" id="ARBA00004496"/>
    </source>
</evidence>
<reference evidence="14" key="1">
    <citation type="journal article" date="2011" name="Nat. Biotechnol.">
        <title>The genomic sequence of the Chinese hamster ovary (CHO)-K1 cell line.</title>
        <authorList>
            <person name="Xu X."/>
            <person name="Nagarajan H."/>
            <person name="Lewis N.E."/>
            <person name="Pan S."/>
            <person name="Cai Z."/>
            <person name="Liu X."/>
            <person name="Chen W."/>
            <person name="Xie M."/>
            <person name="Wang W."/>
            <person name="Hammond S."/>
            <person name="Andersen M.R."/>
            <person name="Neff N."/>
            <person name="Passarelli B."/>
            <person name="Koh W."/>
            <person name="Fan H.C."/>
            <person name="Wang J."/>
            <person name="Gui Y."/>
            <person name="Lee K.H."/>
            <person name="Betenbaugh M.J."/>
            <person name="Quake S.R."/>
            <person name="Famili I."/>
            <person name="Palsson B.O."/>
            <person name="Wang J."/>
        </authorList>
    </citation>
    <scope>NUCLEOTIDE SEQUENCE [LARGE SCALE GENOMIC DNA]</scope>
    <source>
        <strain evidence="14">CHO K1 cell line</strain>
    </source>
</reference>
<dbReference type="PANTHER" id="PTHR21422:SF9">
    <property type="entry name" value="RAB3 GTPASE-ACTIVATING PROTEIN CATALYTIC SUBUNIT"/>
    <property type="match status" value="1"/>
</dbReference>
<feature type="region of interest" description="Disordered" evidence="10">
    <location>
        <begin position="357"/>
        <end position="381"/>
    </location>
</feature>
<comment type="similarity">
    <text evidence="4">Belongs to the Rab3-GAP catalytic subunit family.</text>
</comment>
<keyword evidence="7" id="KW-0963">Cytoplasm</keyword>
<feature type="domain" description="Rab3GAP catalytic subunit conserved" evidence="11">
    <location>
        <begin position="381"/>
        <end position="535"/>
    </location>
</feature>
<feature type="domain" description="Rab3GAP catalytic subunit C-terminal" evidence="12">
    <location>
        <begin position="547"/>
        <end position="748"/>
    </location>
</feature>
<keyword evidence="6" id="KW-0343">GTPase activation</keyword>
<keyword evidence="8" id="KW-0256">Endoplasmic reticulum</keyword>
<evidence type="ECO:0000256" key="6">
    <source>
        <dbReference type="ARBA" id="ARBA00022468"/>
    </source>
</evidence>
<accession>G3GZQ4</accession>
<evidence type="ECO:0000259" key="12">
    <source>
        <dbReference type="Pfam" id="PF19533"/>
    </source>
</evidence>
<dbReference type="InterPro" id="IPR045700">
    <property type="entry name" value="Rab3GAP1"/>
</dbReference>
<feature type="compositionally biased region" description="Basic and acidic residues" evidence="10">
    <location>
        <begin position="682"/>
        <end position="692"/>
    </location>
</feature>
<dbReference type="GO" id="GO:0005096">
    <property type="term" value="F:GTPase activator activity"/>
    <property type="evidence" value="ECO:0007669"/>
    <property type="project" value="UniProtKB-KW"/>
</dbReference>
<dbReference type="Pfam" id="PF19533">
    <property type="entry name" value="Rab3-GAP_cat_C"/>
    <property type="match status" value="1"/>
</dbReference>
<dbReference type="PANTHER" id="PTHR21422">
    <property type="entry name" value="RAB3 GTPASE-ACTIVATING PROTEIN CATALYTIC SUBUNIT"/>
    <property type="match status" value="1"/>
</dbReference>
<name>G3GZQ4_CRIGR</name>
<dbReference type="InterPro" id="IPR045698">
    <property type="entry name" value="Rab3GAP1_C"/>
</dbReference>
<gene>
    <name evidence="13" type="ORF">I79_003347</name>
</gene>
<dbReference type="STRING" id="10029.G3GZQ4"/>
<sequence length="748" mass="84380">MFDYVFRKFSLLLRFISKVEEVLNDWKLIGNSLGKPLEKGIFTSGTWEERSDEISFADFKFSVTHHYLVQESTDKEGKDEESEDAIPQSMQDLLCMNNDFPPRAHCLVRWYGLREFVVIAPAAQSDAVLSESKCNLLLSSISIALGNTGCQVPLFVQIHHRWRRMYMGECQGPGVRTDFEMVHLRKVPNQYTHLSGLLDIFKSKIGCPLTPLPPVSIAIRLTYVLQDWQQYFWPQQPPDIDALVGGEVGGLEFGKLPFGACEDPIRLTSGPPDLRCCLLHQKLQMLNCCIERKKARDEGKKTSPSDNVTNAYPGDAGKAGSQLGLDHLRDTEKEKGEVVKSWDSWSDSEEEFFECLSDTEDLKGNGQESGKKGGPKEMANLKPEGRLHQHGKLTLLHNGEPLYIPVTQEPAPMTEDLLEEQSEVLAKLGTSAEGAHLRARMQSACLLSDMESFKAANPGCFLEDFVRWYSPRDYIEEEVTDEQGNVVLKGELSARMKIPSNMWVEAWETAKPIPARRQRRLFDDTREAEKVLHYLAMQKPADLARHLLPCVIHAAVLKVKEEEILENIPSVKKIIKQIIAHSSKVLHFPNPEDKKLEEIILQITNVEAIIARARSLKAKFGTEKCEQEDEKEDLERFVSCLLEHPEVSVTGAGRGHAGRIIHKLFVNAQRAAAVALPEEELKRSGYPEERRQNSASDFPPPVGRELILRATVPRPAPYSKALPQRMYSVFTKEDFRLAGAFSSDTSFF</sequence>
<evidence type="ECO:0000256" key="8">
    <source>
        <dbReference type="ARBA" id="ARBA00022824"/>
    </source>
</evidence>
<dbReference type="InParanoid" id="G3GZQ4"/>
<dbReference type="GO" id="GO:0005794">
    <property type="term" value="C:Golgi apparatus"/>
    <property type="evidence" value="ECO:0007669"/>
    <property type="project" value="UniProtKB-SubCell"/>
</dbReference>
<feature type="region of interest" description="Disordered" evidence="10">
    <location>
        <begin position="682"/>
        <end position="702"/>
    </location>
</feature>
<dbReference type="AlphaFoldDB" id="G3GZQ4"/>
<dbReference type="InterPro" id="IPR026147">
    <property type="entry name" value="Rab3GAP1_conserved"/>
</dbReference>
<dbReference type="FunCoup" id="G3GZQ4">
    <property type="interactions" value="1770"/>
</dbReference>
<organism evidence="13 14">
    <name type="scientific">Cricetulus griseus</name>
    <name type="common">Chinese hamster</name>
    <name type="synonym">Cricetulus barabensis griseus</name>
    <dbReference type="NCBI Taxonomy" id="10029"/>
    <lineage>
        <taxon>Eukaryota</taxon>
        <taxon>Metazoa</taxon>
        <taxon>Chordata</taxon>
        <taxon>Craniata</taxon>
        <taxon>Vertebrata</taxon>
        <taxon>Euteleostomi</taxon>
        <taxon>Mammalia</taxon>
        <taxon>Eutheria</taxon>
        <taxon>Euarchontoglires</taxon>
        <taxon>Glires</taxon>
        <taxon>Rodentia</taxon>
        <taxon>Myomorpha</taxon>
        <taxon>Muroidea</taxon>
        <taxon>Cricetidae</taxon>
        <taxon>Cricetinae</taxon>
        <taxon>Cricetulus</taxon>
    </lineage>
</organism>
<keyword evidence="9" id="KW-0333">Golgi apparatus</keyword>
<evidence type="ECO:0000256" key="1">
    <source>
        <dbReference type="ARBA" id="ARBA00004222"/>
    </source>
</evidence>
<evidence type="ECO:0000313" key="13">
    <source>
        <dbReference type="EMBL" id="EGW00943.1"/>
    </source>
</evidence>
<evidence type="ECO:0000256" key="10">
    <source>
        <dbReference type="SAM" id="MobiDB-lite"/>
    </source>
</evidence>
<evidence type="ECO:0000256" key="9">
    <source>
        <dbReference type="ARBA" id="ARBA00023034"/>
    </source>
</evidence>
<feature type="region of interest" description="Disordered" evidence="10">
    <location>
        <begin position="296"/>
        <end position="322"/>
    </location>
</feature>
<dbReference type="Pfam" id="PF13890">
    <property type="entry name" value="Rab3-GTPase_cat"/>
    <property type="match status" value="1"/>
</dbReference>
<dbReference type="EMBL" id="JH000082">
    <property type="protein sequence ID" value="EGW00943.1"/>
    <property type="molecule type" value="Genomic_DNA"/>
</dbReference>
<evidence type="ECO:0000256" key="5">
    <source>
        <dbReference type="ARBA" id="ARBA00015817"/>
    </source>
</evidence>
<protein>
    <recommendedName>
        <fullName evidence="5">Rab3 GTPase-activating protein catalytic subunit</fullName>
    </recommendedName>
</protein>
<evidence type="ECO:0000313" key="14">
    <source>
        <dbReference type="Proteomes" id="UP000001075"/>
    </source>
</evidence>